<feature type="signal peptide" evidence="2">
    <location>
        <begin position="1"/>
        <end position="22"/>
    </location>
</feature>
<evidence type="ECO:0000256" key="1">
    <source>
        <dbReference type="SAM" id="MobiDB-lite"/>
    </source>
</evidence>
<dbReference type="Proteomes" id="UP000230859">
    <property type="component" value="Unassembled WGS sequence"/>
</dbReference>
<name>A0A2H0LP50_9BACT</name>
<feature type="region of interest" description="Disordered" evidence="1">
    <location>
        <begin position="99"/>
        <end position="130"/>
    </location>
</feature>
<comment type="caution">
    <text evidence="3">The sequence shown here is derived from an EMBL/GenBank/DDBJ whole genome shotgun (WGS) entry which is preliminary data.</text>
</comment>
<dbReference type="EMBL" id="PCVY01000065">
    <property type="protein sequence ID" value="PIQ85454.1"/>
    <property type="molecule type" value="Genomic_DNA"/>
</dbReference>
<evidence type="ECO:0000313" key="4">
    <source>
        <dbReference type="Proteomes" id="UP000230859"/>
    </source>
</evidence>
<gene>
    <name evidence="3" type="ORF">COV74_08165</name>
</gene>
<organism evidence="3 4">
    <name type="scientific">Candidatus Abzuiibacterium crystallinum</name>
    <dbReference type="NCBI Taxonomy" id="1974748"/>
    <lineage>
        <taxon>Bacteria</taxon>
        <taxon>Pseudomonadati</taxon>
        <taxon>Candidatus Omnitrophota</taxon>
        <taxon>Candidatus Abzuiibacterium</taxon>
    </lineage>
</organism>
<protein>
    <submittedName>
        <fullName evidence="3">Uncharacterized protein</fullName>
    </submittedName>
</protein>
<reference evidence="3 4" key="1">
    <citation type="submission" date="2017-09" db="EMBL/GenBank/DDBJ databases">
        <title>Depth-based differentiation of microbial function through sediment-hosted aquifers and enrichment of novel symbionts in the deep terrestrial subsurface.</title>
        <authorList>
            <person name="Probst A.J."/>
            <person name="Ladd B."/>
            <person name="Jarett J.K."/>
            <person name="Geller-Mcgrath D.E."/>
            <person name="Sieber C.M."/>
            <person name="Emerson J.B."/>
            <person name="Anantharaman K."/>
            <person name="Thomas B.C."/>
            <person name="Malmstrom R."/>
            <person name="Stieglmeier M."/>
            <person name="Klingl A."/>
            <person name="Woyke T."/>
            <person name="Ryan C.M."/>
            <person name="Banfield J.F."/>
        </authorList>
    </citation>
    <scope>NUCLEOTIDE SEQUENCE [LARGE SCALE GENOMIC DNA]</scope>
    <source>
        <strain evidence="3">CG11_big_fil_rev_8_21_14_0_20_45_26</strain>
    </source>
</reference>
<dbReference type="AlphaFoldDB" id="A0A2H0LP50"/>
<evidence type="ECO:0000313" key="3">
    <source>
        <dbReference type="EMBL" id="PIQ85454.1"/>
    </source>
</evidence>
<proteinExistence type="predicted"/>
<sequence length="130" mass="13924">MKRFLWLVVGLVILGMVSTARAEDGVKEHKFQPVKGVVEGVASVGKGTKDLVTETAEGAVSKKPLQGAVEGVQKGSESLVHSTLKGAYRAATLGLDEADEIRVEDPEEKPGSLTPEEAQPTKFKISLPWR</sequence>
<evidence type="ECO:0000256" key="2">
    <source>
        <dbReference type="SAM" id="SignalP"/>
    </source>
</evidence>
<feature type="chain" id="PRO_5013641524" evidence="2">
    <location>
        <begin position="23"/>
        <end position="130"/>
    </location>
</feature>
<keyword evidence="2" id="KW-0732">Signal</keyword>
<feature type="compositionally biased region" description="Basic and acidic residues" evidence="1">
    <location>
        <begin position="100"/>
        <end position="110"/>
    </location>
</feature>
<accession>A0A2H0LP50</accession>